<dbReference type="GO" id="GO:0005829">
    <property type="term" value="C:cytosol"/>
    <property type="evidence" value="ECO:0007669"/>
    <property type="project" value="TreeGrafter"/>
</dbReference>
<organism evidence="3 4">
    <name type="scientific">Thermalbibacter longus</name>
    <dbReference type="NCBI Taxonomy" id="2951981"/>
    <lineage>
        <taxon>Bacteria</taxon>
        <taxon>Pseudomonadati</taxon>
        <taxon>Thermomicrobiota</taxon>
        <taxon>Thermomicrobia</taxon>
        <taxon>Thermomicrobiales</taxon>
        <taxon>Thermomicrobiaceae</taxon>
        <taxon>Thermalbibacter</taxon>
    </lineage>
</organism>
<dbReference type="AlphaFoldDB" id="A0AA41WE76"/>
<dbReference type="Gene3D" id="3.20.20.140">
    <property type="entry name" value="Metal-dependent hydrolases"/>
    <property type="match status" value="1"/>
</dbReference>
<evidence type="ECO:0000256" key="1">
    <source>
        <dbReference type="ARBA" id="ARBA00023239"/>
    </source>
</evidence>
<dbReference type="PANTHER" id="PTHR21240:SF28">
    <property type="entry name" value="ISO-OROTATE DECARBOXYLASE (EUROFUNG)"/>
    <property type="match status" value="1"/>
</dbReference>
<dbReference type="RefSeq" id="WP_284055615.1">
    <property type="nucleotide sequence ID" value="NZ_JAMSLR010000001.1"/>
</dbReference>
<dbReference type="GO" id="GO:0016831">
    <property type="term" value="F:carboxy-lyase activity"/>
    <property type="evidence" value="ECO:0007669"/>
    <property type="project" value="InterPro"/>
</dbReference>
<dbReference type="InterPro" id="IPR032465">
    <property type="entry name" value="ACMSD"/>
</dbReference>
<evidence type="ECO:0000313" key="4">
    <source>
        <dbReference type="Proteomes" id="UP001165306"/>
    </source>
</evidence>
<evidence type="ECO:0000313" key="3">
    <source>
        <dbReference type="EMBL" id="MCM8747831.1"/>
    </source>
</evidence>
<keyword evidence="1" id="KW-0456">Lyase</keyword>
<feature type="domain" description="Amidohydrolase-related" evidence="2">
    <location>
        <begin position="2"/>
        <end position="297"/>
    </location>
</feature>
<reference evidence="3" key="1">
    <citation type="submission" date="2022-06" db="EMBL/GenBank/DDBJ databases">
        <title>CFH 74404 Thermomicrobiaceae sp.</title>
        <authorList>
            <person name="Ming H."/>
            <person name="Li W.-J."/>
            <person name="Zhao Z."/>
        </authorList>
    </citation>
    <scope>NUCLEOTIDE SEQUENCE</scope>
    <source>
        <strain evidence="3">CFH 74404</strain>
    </source>
</reference>
<dbReference type="GO" id="GO:0019748">
    <property type="term" value="P:secondary metabolic process"/>
    <property type="evidence" value="ECO:0007669"/>
    <property type="project" value="TreeGrafter"/>
</dbReference>
<protein>
    <submittedName>
        <fullName evidence="3">Amidohydrolase</fullName>
    </submittedName>
</protein>
<name>A0AA41WE76_9BACT</name>
<comment type="caution">
    <text evidence="3">The sequence shown here is derived from an EMBL/GenBank/DDBJ whole genome shotgun (WGS) entry which is preliminary data.</text>
</comment>
<proteinExistence type="predicted"/>
<dbReference type="InterPro" id="IPR032466">
    <property type="entry name" value="Metal_Hydrolase"/>
</dbReference>
<dbReference type="Pfam" id="PF04909">
    <property type="entry name" value="Amidohydro_2"/>
    <property type="match status" value="1"/>
</dbReference>
<dbReference type="PANTHER" id="PTHR21240">
    <property type="entry name" value="2-AMINO-3-CARBOXYLMUCONATE-6-SEMIALDEHYDE DECARBOXYLASE"/>
    <property type="match status" value="1"/>
</dbReference>
<gene>
    <name evidence="3" type="ORF">NET02_01570</name>
</gene>
<dbReference type="GO" id="GO:0016787">
    <property type="term" value="F:hydrolase activity"/>
    <property type="evidence" value="ECO:0007669"/>
    <property type="project" value="InterPro"/>
</dbReference>
<evidence type="ECO:0000259" key="2">
    <source>
        <dbReference type="Pfam" id="PF04909"/>
    </source>
</evidence>
<dbReference type="InterPro" id="IPR006680">
    <property type="entry name" value="Amidohydro-rel"/>
</dbReference>
<dbReference type="Proteomes" id="UP001165306">
    <property type="component" value="Unassembled WGS sequence"/>
</dbReference>
<dbReference type="EMBL" id="JAMSLR010000001">
    <property type="protein sequence ID" value="MCM8747831.1"/>
    <property type="molecule type" value="Genomic_DNA"/>
</dbReference>
<keyword evidence="4" id="KW-1185">Reference proteome</keyword>
<sequence>MIDVHAHFIPPAVLDWVRQHADALDARWEQRDPSKAPFLTVGGKWSFELKPAFHDADLFLADQQRAGVRHSLVSPVPQLFLYDAHPALTTELARLYNNELAAWCEEQADRLSGLATLPLNVPEDAAAELSRARERGMLGAIIGPGCGDRLLSDPSFAPLWETADRLEAVLFLHPLLSQDPRLRRPQMPNLIGVLWETTVSLADLILSGLLDRYPRVKLLVAHGGGFLPYQIGRLDQGYQVWPAVRSALDSPPSACLRRLWFDSVVWTRQSLQLLLDLVGPERVAPGSDYPFDLSVWPPIGEGARGAETLLGRAP</sequence>
<accession>A0AA41WE76</accession>
<dbReference type="SUPFAM" id="SSF51556">
    <property type="entry name" value="Metallo-dependent hydrolases"/>
    <property type="match status" value="1"/>
</dbReference>